<dbReference type="PROSITE" id="PS51444">
    <property type="entry name" value="FH2"/>
    <property type="match status" value="1"/>
</dbReference>
<dbReference type="Gene3D" id="1.20.58.2220">
    <property type="entry name" value="Formin, FH2 domain"/>
    <property type="match status" value="1"/>
</dbReference>
<dbReference type="SUPFAM" id="SSF101447">
    <property type="entry name" value="Formin homology 2 domain (FH2 domain)"/>
    <property type="match status" value="1"/>
</dbReference>
<keyword evidence="4" id="KW-1185">Reference proteome</keyword>
<evidence type="ECO:0000256" key="1">
    <source>
        <dbReference type="SAM" id="Coils"/>
    </source>
</evidence>
<dbReference type="SMART" id="SM00498">
    <property type="entry name" value="FH2"/>
    <property type="match status" value="1"/>
</dbReference>
<evidence type="ECO:0000256" key="2">
    <source>
        <dbReference type="SAM" id="MobiDB-lite"/>
    </source>
</evidence>
<protein>
    <submittedName>
        <fullName evidence="5">FH2 domain-containing protein 1-like</fullName>
    </submittedName>
</protein>
<gene>
    <name evidence="5" type="primary">LOC136991051</name>
</gene>
<dbReference type="InterPro" id="IPR015425">
    <property type="entry name" value="FH2_Formin"/>
</dbReference>
<dbReference type="InterPro" id="IPR042201">
    <property type="entry name" value="FH2_Formin_sf"/>
</dbReference>
<dbReference type="GeneID" id="136991051"/>
<proteinExistence type="predicted"/>
<feature type="compositionally biased region" description="Pro residues" evidence="2">
    <location>
        <begin position="307"/>
        <end position="319"/>
    </location>
</feature>
<feature type="compositionally biased region" description="Low complexity" evidence="2">
    <location>
        <begin position="320"/>
        <end position="345"/>
    </location>
</feature>
<name>A0ABM4DYU0_9AVES</name>
<evidence type="ECO:0000313" key="5">
    <source>
        <dbReference type="RefSeq" id="XP_067145637.1"/>
    </source>
</evidence>
<reference evidence="4" key="1">
    <citation type="submission" date="2025-05" db="UniProtKB">
        <authorList>
            <consortium name="RefSeq"/>
        </authorList>
    </citation>
    <scope>NUCLEOTIDE SEQUENCE [LARGE SCALE GENOMIC DNA]</scope>
</reference>
<feature type="domain" description="FH2" evidence="3">
    <location>
        <begin position="1"/>
        <end position="267"/>
    </location>
</feature>
<feature type="compositionally biased region" description="Pro residues" evidence="2">
    <location>
        <begin position="373"/>
        <end position="383"/>
    </location>
</feature>
<dbReference type="PANTHER" id="PTHR46345:SF7">
    <property type="entry name" value="FH2 DOMAIN CONTAINING 3-RELATED"/>
    <property type="match status" value="1"/>
</dbReference>
<keyword evidence="1" id="KW-0175">Coiled coil</keyword>
<evidence type="ECO:0000313" key="4">
    <source>
        <dbReference type="Proteomes" id="UP001652627"/>
    </source>
</evidence>
<feature type="compositionally biased region" description="Basic and acidic residues" evidence="2">
    <location>
        <begin position="254"/>
        <end position="265"/>
    </location>
</feature>
<dbReference type="Proteomes" id="UP001652627">
    <property type="component" value="Chromosome 1"/>
</dbReference>
<dbReference type="RefSeq" id="XP_067145637.1">
    <property type="nucleotide sequence ID" value="XM_067289536.1"/>
</dbReference>
<dbReference type="PANTHER" id="PTHR46345">
    <property type="entry name" value="INVERTED FORMIN-2"/>
    <property type="match status" value="1"/>
</dbReference>
<sequence>MLPSAGEVARLRSFPGSPRQLADPELFMLLLTQVPSYARRLELLVLKEEFFPRLGALRTAIQTLTDAAVEVLECEELHAILHLVLRAGNYLNSGGYAGSAAGFRLASLLKLPDTKANEPGTDLLHFVAAEAAKAEKGLLDFPSKLPHVGPASRVEEAEVEGELRRLAERLARARGRPGEQGAGPQLQPFLRAADGELRAARGALEQLRRAAAAALDFYCEEAAPGGLQQLCAVLHRFAGRFLLAVQENRAREQAQRRRQQLERERQKRRSVATCSARDVAPRDAGTGRPFPGTPQPGRHPWLSPRPGAEPGPGGSPPASPGCGSPVLPLLRRHTAPALPALPRAPGCAEPPPATPALAPAGSTGGPSGHGTEPPAPAAAPAPGGPARFSLASLFQKKGAPPELGAPDPPQAPRDGSALLAFLRRLAGGRARGAPPS</sequence>
<organism evidence="4 5">
    <name type="scientific">Apteryx mantelli</name>
    <name type="common">North Island brown kiwi</name>
    <dbReference type="NCBI Taxonomy" id="2696672"/>
    <lineage>
        <taxon>Eukaryota</taxon>
        <taxon>Metazoa</taxon>
        <taxon>Chordata</taxon>
        <taxon>Craniata</taxon>
        <taxon>Vertebrata</taxon>
        <taxon>Euteleostomi</taxon>
        <taxon>Archelosauria</taxon>
        <taxon>Archosauria</taxon>
        <taxon>Dinosauria</taxon>
        <taxon>Saurischia</taxon>
        <taxon>Theropoda</taxon>
        <taxon>Coelurosauria</taxon>
        <taxon>Aves</taxon>
        <taxon>Palaeognathae</taxon>
        <taxon>Apterygiformes</taxon>
        <taxon>Apterygidae</taxon>
        <taxon>Apteryx</taxon>
    </lineage>
</organism>
<reference evidence="5" key="2">
    <citation type="submission" date="2025-08" db="UniProtKB">
        <authorList>
            <consortium name="RefSeq"/>
        </authorList>
    </citation>
    <scope>IDENTIFICATION</scope>
    <source>
        <tissue evidence="5">Blood</tissue>
    </source>
</reference>
<feature type="region of interest" description="Disordered" evidence="2">
    <location>
        <begin position="254"/>
        <end position="417"/>
    </location>
</feature>
<accession>A0ABM4DYU0</accession>
<evidence type="ECO:0000259" key="3">
    <source>
        <dbReference type="PROSITE" id="PS51444"/>
    </source>
</evidence>
<dbReference type="Pfam" id="PF02181">
    <property type="entry name" value="FH2"/>
    <property type="match status" value="1"/>
</dbReference>
<feature type="coiled-coil region" evidence="1">
    <location>
        <begin position="156"/>
        <end position="210"/>
    </location>
</feature>